<gene>
    <name evidence="2" type="ORF">PHAECO_LOCUS3275</name>
</gene>
<evidence type="ECO:0000313" key="2">
    <source>
        <dbReference type="EMBL" id="CAG9815421.1"/>
    </source>
</evidence>
<feature type="domain" description="DUF4817" evidence="1">
    <location>
        <begin position="20"/>
        <end position="54"/>
    </location>
</feature>
<name>A0A9N9X149_PHACE</name>
<dbReference type="Proteomes" id="UP001153737">
    <property type="component" value="Chromosome 12"/>
</dbReference>
<dbReference type="InterPro" id="IPR032135">
    <property type="entry name" value="DUF4817"/>
</dbReference>
<accession>A0A9N9X149</accession>
<evidence type="ECO:0000259" key="1">
    <source>
        <dbReference type="Pfam" id="PF16087"/>
    </source>
</evidence>
<keyword evidence="3" id="KW-1185">Reference proteome</keyword>
<sequence>MPMGFSTEKYEDIYFAHGFCNGNAEAAVREYRNRFPRRRVPNARFFINTHSRFCQFGLRGKNEQYRNNGPLRRNDNNYILRFLDVNQQISSIKAAQQL</sequence>
<dbReference type="Pfam" id="PF16087">
    <property type="entry name" value="DUF4817"/>
    <property type="match status" value="1"/>
</dbReference>
<dbReference type="OrthoDB" id="6762846at2759"/>
<proteinExistence type="predicted"/>
<protein>
    <recommendedName>
        <fullName evidence="1">DUF4817 domain-containing protein</fullName>
    </recommendedName>
</protein>
<dbReference type="AlphaFoldDB" id="A0A9N9X149"/>
<reference evidence="2" key="2">
    <citation type="submission" date="2022-10" db="EMBL/GenBank/DDBJ databases">
        <authorList>
            <consortium name="ENA_rothamsted_submissions"/>
            <consortium name="culmorum"/>
            <person name="King R."/>
        </authorList>
    </citation>
    <scope>NUCLEOTIDE SEQUENCE</scope>
</reference>
<organism evidence="2 3">
    <name type="scientific">Phaedon cochleariae</name>
    <name type="common">Mustard beetle</name>
    <dbReference type="NCBI Taxonomy" id="80249"/>
    <lineage>
        <taxon>Eukaryota</taxon>
        <taxon>Metazoa</taxon>
        <taxon>Ecdysozoa</taxon>
        <taxon>Arthropoda</taxon>
        <taxon>Hexapoda</taxon>
        <taxon>Insecta</taxon>
        <taxon>Pterygota</taxon>
        <taxon>Neoptera</taxon>
        <taxon>Endopterygota</taxon>
        <taxon>Coleoptera</taxon>
        <taxon>Polyphaga</taxon>
        <taxon>Cucujiformia</taxon>
        <taxon>Chrysomeloidea</taxon>
        <taxon>Chrysomelidae</taxon>
        <taxon>Chrysomelinae</taxon>
        <taxon>Chrysomelini</taxon>
        <taxon>Phaedon</taxon>
    </lineage>
</organism>
<evidence type="ECO:0000313" key="3">
    <source>
        <dbReference type="Proteomes" id="UP001153737"/>
    </source>
</evidence>
<dbReference type="EMBL" id="OU896718">
    <property type="protein sequence ID" value="CAG9815421.1"/>
    <property type="molecule type" value="Genomic_DNA"/>
</dbReference>
<reference evidence="2" key="1">
    <citation type="submission" date="2022-01" db="EMBL/GenBank/DDBJ databases">
        <authorList>
            <person name="King R."/>
        </authorList>
    </citation>
    <scope>NUCLEOTIDE SEQUENCE</scope>
</reference>